<dbReference type="OrthoDB" id="9790727at2"/>
<dbReference type="GO" id="GO:0005975">
    <property type="term" value="P:carbohydrate metabolic process"/>
    <property type="evidence" value="ECO:0007669"/>
    <property type="project" value="InterPro"/>
</dbReference>
<dbReference type="eggNOG" id="COG0676">
    <property type="taxonomic scope" value="Bacteria"/>
</dbReference>
<evidence type="ECO:0000256" key="3">
    <source>
        <dbReference type="ARBA" id="ARBA00023235"/>
    </source>
</evidence>
<reference evidence="6 7" key="1">
    <citation type="submission" date="2009-10" db="EMBL/GenBank/DDBJ databases">
        <title>Complete sequence of Halothiobacillus neapolitanus c2.</title>
        <authorList>
            <consortium name="US DOE Joint Genome Institute"/>
            <person name="Lucas S."/>
            <person name="Copeland A."/>
            <person name="Lapidus A."/>
            <person name="Glavina del Rio T."/>
            <person name="Tice H."/>
            <person name="Bruce D."/>
            <person name="Goodwin L."/>
            <person name="Pitluck S."/>
            <person name="Davenport K."/>
            <person name="Brettin T."/>
            <person name="Detter J.C."/>
            <person name="Han C."/>
            <person name="Tapia R."/>
            <person name="Larimer F."/>
            <person name="Land M."/>
            <person name="Hauser L."/>
            <person name="Kyrpides N."/>
            <person name="Mikhailova N."/>
            <person name="Kerfeld C."/>
            <person name="Cannon G."/>
            <person name="Heinhort S."/>
        </authorList>
    </citation>
    <scope>NUCLEOTIDE SEQUENCE [LARGE SCALE GENOMIC DNA]</scope>
    <source>
        <strain evidence="7">ATCC 23641 / c2</strain>
    </source>
</reference>
<evidence type="ECO:0000256" key="2">
    <source>
        <dbReference type="ARBA" id="ARBA00005866"/>
    </source>
</evidence>
<dbReference type="Proteomes" id="UP000009102">
    <property type="component" value="Chromosome"/>
</dbReference>
<comment type="similarity">
    <text evidence="2 4">Belongs to the glucose-6-phosphate 1-epimerase family.</text>
</comment>
<comment type="catalytic activity">
    <reaction evidence="1">
        <text>alpha-D-glucose 6-phosphate = beta-D-glucose 6-phosphate</text>
        <dbReference type="Rhea" id="RHEA:16249"/>
        <dbReference type="ChEBI" id="CHEBI:58225"/>
        <dbReference type="ChEBI" id="CHEBI:58247"/>
        <dbReference type="EC" id="5.1.3.15"/>
    </reaction>
</comment>
<dbReference type="AlphaFoldDB" id="D0L1V5"/>
<dbReference type="Pfam" id="PF01263">
    <property type="entry name" value="Aldose_epim"/>
    <property type="match status" value="1"/>
</dbReference>
<dbReference type="InterPro" id="IPR011013">
    <property type="entry name" value="Gal_mutarotase_sf_dom"/>
</dbReference>
<dbReference type="PIRSF" id="PIRSF016020">
    <property type="entry name" value="PHexose_mutarotase"/>
    <property type="match status" value="1"/>
</dbReference>
<dbReference type="KEGG" id="hna:Hneap_1856"/>
<evidence type="ECO:0000256" key="1">
    <source>
        <dbReference type="ARBA" id="ARBA00001096"/>
    </source>
</evidence>
<dbReference type="Gene3D" id="2.70.98.10">
    <property type="match status" value="1"/>
</dbReference>
<keyword evidence="3 4" id="KW-0413">Isomerase</keyword>
<accession>D0L1V5</accession>
<name>D0L1V5_HALNC</name>
<dbReference type="HOGENOM" id="CLU_048345_4_0_6"/>
<evidence type="ECO:0000313" key="6">
    <source>
        <dbReference type="EMBL" id="ACX96678.1"/>
    </source>
</evidence>
<dbReference type="GO" id="GO:0047938">
    <property type="term" value="F:glucose-6-phosphate 1-epimerase activity"/>
    <property type="evidence" value="ECO:0007669"/>
    <property type="project" value="UniProtKB-UniRule"/>
</dbReference>
<dbReference type="STRING" id="555778.Hneap_1856"/>
<sequence>MDALETLNYKFADCEGLEFVKIGDLTLAKIDTPLTQAIVAVQGAQIVEWKPANEDQLVVWRAKEPTYETGKSVRGGVPICWPWFGNHPNLTMAHGFVRFKDWILMNAQCDSDGQMHMHWRITDDAESLALWPHRFELDVIMHIGTELRIQLVTHNTGDESFSITQGMHTYLNLGDTRSTVIRGLEGGYYLDKLKGFARTPQDDIITITGAMDRIYFGTTHTVEVEDAEFNRVIVVAKEGSHSTVVWNPDENVPSGMLPEESRNMVCVEAVNAADDTVSIAPGERKILGTTISVRPMN</sequence>
<evidence type="ECO:0000313" key="7">
    <source>
        <dbReference type="Proteomes" id="UP000009102"/>
    </source>
</evidence>
<feature type="active site" evidence="5">
    <location>
        <position position="268"/>
    </location>
</feature>
<organism evidence="6 7">
    <name type="scientific">Halothiobacillus neapolitanus (strain ATCC 23641 / DSM 15147 / CIP 104769 / NCIMB 8539 / c2)</name>
    <name type="common">Thiobacillus neapolitanus</name>
    <dbReference type="NCBI Taxonomy" id="555778"/>
    <lineage>
        <taxon>Bacteria</taxon>
        <taxon>Pseudomonadati</taxon>
        <taxon>Pseudomonadota</taxon>
        <taxon>Gammaproteobacteria</taxon>
        <taxon>Chromatiales</taxon>
        <taxon>Halothiobacillaceae</taxon>
        <taxon>Halothiobacillus</taxon>
    </lineage>
</organism>
<dbReference type="SUPFAM" id="SSF74650">
    <property type="entry name" value="Galactose mutarotase-like"/>
    <property type="match status" value="1"/>
</dbReference>
<dbReference type="InterPro" id="IPR025532">
    <property type="entry name" value="G6P_1-epimerase"/>
</dbReference>
<dbReference type="PANTHER" id="PTHR11122:SF13">
    <property type="entry name" value="GLUCOSE-6-PHOSPHATE 1-EPIMERASE"/>
    <property type="match status" value="1"/>
</dbReference>
<dbReference type="EC" id="5.1.3.15" evidence="4"/>
<dbReference type="PANTHER" id="PTHR11122">
    <property type="entry name" value="APOSPORY-ASSOCIATED PROTEIN C-RELATED"/>
    <property type="match status" value="1"/>
</dbReference>
<dbReference type="InterPro" id="IPR014718">
    <property type="entry name" value="GH-type_carb-bd"/>
</dbReference>
<evidence type="ECO:0000256" key="5">
    <source>
        <dbReference type="PIRSR" id="PIRSR016020-1"/>
    </source>
</evidence>
<dbReference type="GO" id="GO:0030246">
    <property type="term" value="F:carbohydrate binding"/>
    <property type="evidence" value="ECO:0007669"/>
    <property type="project" value="UniProtKB-UniRule"/>
</dbReference>
<keyword evidence="7" id="KW-1185">Reference proteome</keyword>
<dbReference type="InterPro" id="IPR008183">
    <property type="entry name" value="Aldose_1/G6P_1-epimerase"/>
</dbReference>
<dbReference type="RefSeq" id="WP_012824711.1">
    <property type="nucleotide sequence ID" value="NC_013422.1"/>
</dbReference>
<dbReference type="CDD" id="cd09020">
    <property type="entry name" value="D-hex-6-P-epi_like"/>
    <property type="match status" value="1"/>
</dbReference>
<dbReference type="EMBL" id="CP001801">
    <property type="protein sequence ID" value="ACX96678.1"/>
    <property type="molecule type" value="Genomic_DNA"/>
</dbReference>
<gene>
    <name evidence="6" type="ordered locus">Hneap_1856</name>
</gene>
<feature type="active site" evidence="5">
    <location>
        <position position="168"/>
    </location>
</feature>
<protein>
    <recommendedName>
        <fullName evidence="4">Putative glucose-6-phosphate 1-epimerase</fullName>
        <ecNumber evidence="4">5.1.3.15</ecNumber>
    </recommendedName>
</protein>
<evidence type="ECO:0000256" key="4">
    <source>
        <dbReference type="PIRNR" id="PIRNR016020"/>
    </source>
</evidence>
<proteinExistence type="inferred from homology"/>